<feature type="transmembrane region" description="Helical" evidence="7">
    <location>
        <begin position="46"/>
        <end position="68"/>
    </location>
</feature>
<evidence type="ECO:0000256" key="1">
    <source>
        <dbReference type="ARBA" id="ARBA00004651"/>
    </source>
</evidence>
<feature type="transmembrane region" description="Helical" evidence="7">
    <location>
        <begin position="170"/>
        <end position="190"/>
    </location>
</feature>
<evidence type="ECO:0000313" key="9">
    <source>
        <dbReference type="EMBL" id="MBB6054048.1"/>
    </source>
</evidence>
<dbReference type="InterPro" id="IPR036259">
    <property type="entry name" value="MFS_trans_sf"/>
</dbReference>
<dbReference type="Gene3D" id="1.20.1250.20">
    <property type="entry name" value="MFS general substrate transporter like domains"/>
    <property type="match status" value="1"/>
</dbReference>
<accession>A0A7W9W9N9</accession>
<keyword evidence="6 7" id="KW-0472">Membrane</keyword>
<gene>
    <name evidence="9" type="ORF">HNQ39_005895</name>
</gene>
<dbReference type="SUPFAM" id="SSF103473">
    <property type="entry name" value="MFS general substrate transporter"/>
    <property type="match status" value="1"/>
</dbReference>
<evidence type="ECO:0000313" key="10">
    <source>
        <dbReference type="Proteomes" id="UP000520814"/>
    </source>
</evidence>
<feature type="transmembrane region" description="Helical" evidence="7">
    <location>
        <begin position="288"/>
        <end position="306"/>
    </location>
</feature>
<keyword evidence="5 7" id="KW-1133">Transmembrane helix</keyword>
<dbReference type="PANTHER" id="PTHR23513:SF11">
    <property type="entry name" value="STAPHYLOFERRIN A TRANSPORTER"/>
    <property type="match status" value="1"/>
</dbReference>
<dbReference type="InterPro" id="IPR022324">
    <property type="entry name" value="Bacilysin_exporter_BacE_put"/>
</dbReference>
<dbReference type="Pfam" id="PF05977">
    <property type="entry name" value="MFS_3"/>
    <property type="match status" value="1"/>
</dbReference>
<dbReference type="PROSITE" id="PS50850">
    <property type="entry name" value="MFS"/>
    <property type="match status" value="1"/>
</dbReference>
<name>A0A7W9W9N9_ARMRO</name>
<evidence type="ECO:0000259" key="8">
    <source>
        <dbReference type="PROSITE" id="PS50850"/>
    </source>
</evidence>
<dbReference type="Proteomes" id="UP000520814">
    <property type="component" value="Unassembled WGS sequence"/>
</dbReference>
<comment type="subcellular location">
    <subcellularLocation>
        <location evidence="1">Cell membrane</location>
        <topology evidence="1">Multi-pass membrane protein</topology>
    </subcellularLocation>
</comment>
<dbReference type="PANTHER" id="PTHR23513">
    <property type="entry name" value="INTEGRAL MEMBRANE EFFLUX PROTEIN-RELATED"/>
    <property type="match status" value="1"/>
</dbReference>
<evidence type="ECO:0000256" key="4">
    <source>
        <dbReference type="ARBA" id="ARBA00022692"/>
    </source>
</evidence>
<organism evidence="9 10">
    <name type="scientific">Armatimonas rosea</name>
    <dbReference type="NCBI Taxonomy" id="685828"/>
    <lineage>
        <taxon>Bacteria</taxon>
        <taxon>Bacillati</taxon>
        <taxon>Armatimonadota</taxon>
        <taxon>Armatimonadia</taxon>
        <taxon>Armatimonadales</taxon>
        <taxon>Armatimonadaceae</taxon>
        <taxon>Armatimonas</taxon>
    </lineage>
</organism>
<sequence>MTVFRALRNRTFAALWLGQTLSRIGDFTYELALAWWVLKKTGSPQATSLVLIFALTPSVLFSLLGGVAADKFARAWLMLGSDIARGVVALAVALLSASGRLEVSHLYVASLLFGFLDAFFQPAYAALVPQLISEDERPSATALTGISMSLGRIAGPAIGAGLVAALGPTLAFSINAVTFFVSSLLLLPALGVRLPKAAIPHEAPLWQSLGEGFRTVRRQRWLWVSIVLFALTNITLVAPYCVCMPYLVTQVRHAGVGTLGILYAAFPLGYLLGGLWLGRLPRLRRRGLVMHGAMALAATMLALLGTRLPLPVLLVAALINGVALEANNLAWMGLLQEKIPPEQQGRVFSIDAMGSLALLPLGLALVGWGAVVLGPDKIFLLGGSVTTLLSLFVLVSVPSLRQLD</sequence>
<dbReference type="GO" id="GO:0005886">
    <property type="term" value="C:plasma membrane"/>
    <property type="evidence" value="ECO:0007669"/>
    <property type="project" value="UniProtKB-SubCell"/>
</dbReference>
<keyword evidence="3" id="KW-1003">Cell membrane</keyword>
<reference evidence="9 10" key="1">
    <citation type="submission" date="2020-08" db="EMBL/GenBank/DDBJ databases">
        <title>Genomic Encyclopedia of Type Strains, Phase IV (KMG-IV): sequencing the most valuable type-strain genomes for metagenomic binning, comparative biology and taxonomic classification.</title>
        <authorList>
            <person name="Goeker M."/>
        </authorList>
    </citation>
    <scope>NUCLEOTIDE SEQUENCE [LARGE SCALE GENOMIC DNA]</scope>
    <source>
        <strain evidence="9 10">DSM 23562</strain>
    </source>
</reference>
<feature type="transmembrane region" description="Helical" evidence="7">
    <location>
        <begin position="312"/>
        <end position="335"/>
    </location>
</feature>
<comment type="caution">
    <text evidence="9">The sequence shown here is derived from an EMBL/GenBank/DDBJ whole genome shotgun (WGS) entry which is preliminary data.</text>
</comment>
<feature type="transmembrane region" description="Helical" evidence="7">
    <location>
        <begin position="254"/>
        <end position="276"/>
    </location>
</feature>
<feature type="transmembrane region" description="Helical" evidence="7">
    <location>
        <begin position="378"/>
        <end position="400"/>
    </location>
</feature>
<dbReference type="InterPro" id="IPR020846">
    <property type="entry name" value="MFS_dom"/>
</dbReference>
<dbReference type="RefSeq" id="WP_184204129.1">
    <property type="nucleotide sequence ID" value="NZ_JACHGW010000012.1"/>
</dbReference>
<dbReference type="CDD" id="cd06173">
    <property type="entry name" value="MFS_MefA_like"/>
    <property type="match status" value="1"/>
</dbReference>
<evidence type="ECO:0000256" key="7">
    <source>
        <dbReference type="SAM" id="Phobius"/>
    </source>
</evidence>
<dbReference type="PRINTS" id="PR01988">
    <property type="entry name" value="EXPORTERBACE"/>
</dbReference>
<keyword evidence="2" id="KW-0813">Transport</keyword>
<evidence type="ECO:0000256" key="2">
    <source>
        <dbReference type="ARBA" id="ARBA00022448"/>
    </source>
</evidence>
<evidence type="ECO:0000256" key="5">
    <source>
        <dbReference type="ARBA" id="ARBA00022989"/>
    </source>
</evidence>
<protein>
    <submittedName>
        <fullName evidence="9">MFS family permease</fullName>
    </submittedName>
</protein>
<evidence type="ECO:0000256" key="6">
    <source>
        <dbReference type="ARBA" id="ARBA00023136"/>
    </source>
</evidence>
<dbReference type="GO" id="GO:0022857">
    <property type="term" value="F:transmembrane transporter activity"/>
    <property type="evidence" value="ECO:0007669"/>
    <property type="project" value="InterPro"/>
</dbReference>
<dbReference type="AlphaFoldDB" id="A0A7W9W9N9"/>
<dbReference type="EMBL" id="JACHGW010000012">
    <property type="protein sequence ID" value="MBB6054048.1"/>
    <property type="molecule type" value="Genomic_DNA"/>
</dbReference>
<dbReference type="InterPro" id="IPR010290">
    <property type="entry name" value="TM_effector"/>
</dbReference>
<feature type="transmembrane region" description="Helical" evidence="7">
    <location>
        <begin position="107"/>
        <end position="128"/>
    </location>
</feature>
<proteinExistence type="predicted"/>
<feature type="transmembrane region" description="Helical" evidence="7">
    <location>
        <begin position="221"/>
        <end position="248"/>
    </location>
</feature>
<feature type="transmembrane region" description="Helical" evidence="7">
    <location>
        <begin position="75"/>
        <end position="95"/>
    </location>
</feature>
<keyword evidence="10" id="KW-1185">Reference proteome</keyword>
<feature type="transmembrane region" description="Helical" evidence="7">
    <location>
        <begin position="347"/>
        <end position="372"/>
    </location>
</feature>
<evidence type="ECO:0000256" key="3">
    <source>
        <dbReference type="ARBA" id="ARBA00022475"/>
    </source>
</evidence>
<keyword evidence="4 7" id="KW-0812">Transmembrane</keyword>
<feature type="domain" description="Major facilitator superfamily (MFS) profile" evidence="8">
    <location>
        <begin position="11"/>
        <end position="401"/>
    </location>
</feature>